<dbReference type="AlphaFoldDB" id="A0A0S4QLY1"/>
<dbReference type="InterPro" id="IPR002347">
    <property type="entry name" value="SDR_fam"/>
</dbReference>
<evidence type="ECO:0000313" key="6">
    <source>
        <dbReference type="EMBL" id="CUU56683.1"/>
    </source>
</evidence>
<keyword evidence="2" id="KW-0560">Oxidoreductase</keyword>
<dbReference type="RefSeq" id="WP_091277353.1">
    <property type="nucleotide sequence ID" value="NZ_FAOZ01000008.1"/>
</dbReference>
<dbReference type="Pfam" id="PF13561">
    <property type="entry name" value="adh_short_C2"/>
    <property type="match status" value="1"/>
</dbReference>
<evidence type="ECO:0000256" key="5">
    <source>
        <dbReference type="ARBA" id="ARBA00023221"/>
    </source>
</evidence>
<keyword evidence="4" id="KW-0443">Lipid metabolism</keyword>
<dbReference type="PRINTS" id="PR00081">
    <property type="entry name" value="GDHRDH"/>
</dbReference>
<dbReference type="CDD" id="cd05233">
    <property type="entry name" value="SDR_c"/>
    <property type="match status" value="1"/>
</dbReference>
<keyword evidence="3" id="KW-0520">NAD</keyword>
<dbReference type="PANTHER" id="PTHR43180">
    <property type="entry name" value="3-OXOACYL-(ACYL-CARRIER-PROTEIN) REDUCTASE (AFU_ORTHOLOGUE AFUA_6G11210)"/>
    <property type="match status" value="1"/>
</dbReference>
<keyword evidence="5" id="KW-0753">Steroid metabolism</keyword>
<dbReference type="GO" id="GO:0016491">
    <property type="term" value="F:oxidoreductase activity"/>
    <property type="evidence" value="ECO:0007669"/>
    <property type="project" value="UniProtKB-KW"/>
</dbReference>
<evidence type="ECO:0000313" key="7">
    <source>
        <dbReference type="Proteomes" id="UP000198802"/>
    </source>
</evidence>
<keyword evidence="7" id="KW-1185">Reference proteome</keyword>
<dbReference type="GO" id="GO:0008202">
    <property type="term" value="P:steroid metabolic process"/>
    <property type="evidence" value="ECO:0007669"/>
    <property type="project" value="UniProtKB-KW"/>
</dbReference>
<dbReference type="InterPro" id="IPR036291">
    <property type="entry name" value="NAD(P)-bd_dom_sf"/>
</dbReference>
<name>A0A0S4QLY1_9ACTN</name>
<reference evidence="7" key="1">
    <citation type="submission" date="2015-11" db="EMBL/GenBank/DDBJ databases">
        <authorList>
            <person name="Varghese N."/>
        </authorList>
    </citation>
    <scope>NUCLEOTIDE SEQUENCE [LARGE SCALE GENOMIC DNA]</scope>
    <source>
        <strain evidence="7">DSM 45899</strain>
    </source>
</reference>
<protein>
    <submittedName>
        <fullName evidence="6">NAD(P)-dependent dehydrogenase, short-chain alcohol dehydrogenase family</fullName>
    </submittedName>
</protein>
<dbReference type="Gene3D" id="3.40.50.720">
    <property type="entry name" value="NAD(P)-binding Rossmann-like Domain"/>
    <property type="match status" value="1"/>
</dbReference>
<evidence type="ECO:0000256" key="2">
    <source>
        <dbReference type="ARBA" id="ARBA00023002"/>
    </source>
</evidence>
<evidence type="ECO:0000256" key="3">
    <source>
        <dbReference type="ARBA" id="ARBA00023027"/>
    </source>
</evidence>
<evidence type="ECO:0000256" key="1">
    <source>
        <dbReference type="ARBA" id="ARBA00006484"/>
    </source>
</evidence>
<dbReference type="PRINTS" id="PR00080">
    <property type="entry name" value="SDRFAMILY"/>
</dbReference>
<dbReference type="SUPFAM" id="SSF51735">
    <property type="entry name" value="NAD(P)-binding Rossmann-fold domains"/>
    <property type="match status" value="1"/>
</dbReference>
<dbReference type="PANTHER" id="PTHR43180:SF28">
    <property type="entry name" value="NAD(P)-BINDING ROSSMANN-FOLD SUPERFAMILY PROTEIN"/>
    <property type="match status" value="1"/>
</dbReference>
<dbReference type="FunFam" id="3.40.50.720:FF:000084">
    <property type="entry name" value="Short-chain dehydrogenase reductase"/>
    <property type="match status" value="1"/>
</dbReference>
<organism evidence="6 7">
    <name type="scientific">Parafrankia irregularis</name>
    <dbReference type="NCBI Taxonomy" id="795642"/>
    <lineage>
        <taxon>Bacteria</taxon>
        <taxon>Bacillati</taxon>
        <taxon>Actinomycetota</taxon>
        <taxon>Actinomycetes</taxon>
        <taxon>Frankiales</taxon>
        <taxon>Frankiaceae</taxon>
        <taxon>Parafrankia</taxon>
    </lineage>
</organism>
<dbReference type="EMBL" id="FAOZ01000008">
    <property type="protein sequence ID" value="CUU56683.1"/>
    <property type="molecule type" value="Genomic_DNA"/>
</dbReference>
<evidence type="ECO:0000256" key="4">
    <source>
        <dbReference type="ARBA" id="ARBA00023098"/>
    </source>
</evidence>
<sequence length="266" mass="27256">MTSPSLAGQTAVITGAGSGVGRASALRFAAAGARVVCADVREDWAKETARLVGAAGGTGVVTRCDVAVEADVADTVAAAVENFGRLDIMFNNVGITGFKPGASFEDFTADDFARLTDVNFRGVFNGCKFAVKQFKQQGRDGDRGGVIVNTGSVAGIVGFGSVVYGATKGAVNQITRGIAIECAPFGIRCNAICPGAMPLTNFTPVSPGAEFSPPAQQYLDEVAALQPLGRYLTAEDCAEAALFLASDASKNITGILLPVDGGYTAR</sequence>
<proteinExistence type="inferred from homology"/>
<dbReference type="Proteomes" id="UP000198802">
    <property type="component" value="Unassembled WGS sequence"/>
</dbReference>
<comment type="similarity">
    <text evidence="1">Belongs to the short-chain dehydrogenases/reductases (SDR) family.</text>
</comment>
<gene>
    <name evidence="6" type="ORF">Ga0074812_108211</name>
</gene>
<accession>A0A0S4QLY1</accession>